<dbReference type="EMBL" id="SMGQ01000011">
    <property type="protein sequence ID" value="TCK98147.1"/>
    <property type="molecule type" value="Genomic_DNA"/>
</dbReference>
<proteinExistence type="predicted"/>
<keyword evidence="3" id="KW-1185">Reference proteome</keyword>
<reference evidence="2 3" key="1">
    <citation type="submission" date="2019-03" db="EMBL/GenBank/DDBJ databases">
        <title>Genomic Encyclopedia of Type Strains, Phase IV (KMG-IV): sequencing the most valuable type-strain genomes for metagenomic binning, comparative biology and taxonomic classification.</title>
        <authorList>
            <person name="Goeker M."/>
        </authorList>
    </citation>
    <scope>NUCLEOTIDE SEQUENCE [LARGE SCALE GENOMIC DNA]</scope>
    <source>
        <strain evidence="2 3">DSM 24176</strain>
    </source>
</reference>
<evidence type="ECO:0000313" key="2">
    <source>
        <dbReference type="EMBL" id="TCK98147.1"/>
    </source>
</evidence>
<accession>A0A4R1MXZ7</accession>
<dbReference type="AlphaFoldDB" id="A0A4R1MXZ7"/>
<dbReference type="SUPFAM" id="SSF50199">
    <property type="entry name" value="Staphylococcal nuclease"/>
    <property type="match status" value="1"/>
</dbReference>
<dbReference type="InterPro" id="IPR051675">
    <property type="entry name" value="Endo/Exo/Phosphatase_dom_1"/>
</dbReference>
<evidence type="ECO:0000313" key="3">
    <source>
        <dbReference type="Proteomes" id="UP000294545"/>
    </source>
</evidence>
<sequence length="556" mass="64613">MKKIISIILILVFITGSINVYANYSVDFSNDSVTVARVIEIIDGEAYRVIDNLNRDNEEEKIIRLIGVNTQASTEAFDKAQNDLLGKNVIIQRDSNYSIKDQYNYELVYLYLDYQKPYNVHLLEEGYAVISDDHSESEHHTYIVRAQDYAKNHKIGLWSDTDRSTNEHRVNINTATATVLHDLLEDTSLSQARRIVNSRNVTPYYTIEDIKFADSSLSHEWYDKNRDKLSVVTHLNTASDYELSTLFPSSVNQSVYAQRLIDYRLFNTIDAVEDLDTLDFRRAYEHFEKYVTVDGLERSLVNENVVNINTATVDEILEVSSLNRSTARSIVNKRNEDGYIYKNLYELVPVNNGLNNTTLRDEIRNFTAITNINTASDMELRSLFSITNMNDSTKEQYIQLIHMMRPFYEVDDLRQMMSSSLFNTISPYVSVTNESPEARININLVDKDDVIDYLGLTRSEASDFTRRNYLTYRNANNVSFEPEKYNTLFSFYTNINTASTEELYLLHDRMNRDLVDAIVEFREDQPFSSIDEVEYVFRENSGTTIFRSIREFIVFY</sequence>
<name>A0A4R1MXZ7_9FIRM</name>
<protein>
    <submittedName>
        <fullName evidence="2">Endonuclease YncB(Thermonuclease family)</fullName>
    </submittedName>
</protein>
<evidence type="ECO:0000259" key="1">
    <source>
        <dbReference type="PROSITE" id="PS50830"/>
    </source>
</evidence>
<dbReference type="GO" id="GO:0004519">
    <property type="term" value="F:endonuclease activity"/>
    <property type="evidence" value="ECO:0007669"/>
    <property type="project" value="UniProtKB-KW"/>
</dbReference>
<organism evidence="2 3">
    <name type="scientific">Natranaerovirga hydrolytica</name>
    <dbReference type="NCBI Taxonomy" id="680378"/>
    <lineage>
        <taxon>Bacteria</taxon>
        <taxon>Bacillati</taxon>
        <taxon>Bacillota</taxon>
        <taxon>Clostridia</taxon>
        <taxon>Lachnospirales</taxon>
        <taxon>Natranaerovirgaceae</taxon>
        <taxon>Natranaerovirga</taxon>
    </lineage>
</organism>
<dbReference type="Pfam" id="PF03934">
    <property type="entry name" value="T2SSK"/>
    <property type="match status" value="1"/>
</dbReference>
<dbReference type="SUPFAM" id="SSF47781">
    <property type="entry name" value="RuvA domain 2-like"/>
    <property type="match status" value="1"/>
</dbReference>
<dbReference type="SMART" id="SM00318">
    <property type="entry name" value="SNc"/>
    <property type="match status" value="1"/>
</dbReference>
<dbReference type="Proteomes" id="UP000294545">
    <property type="component" value="Unassembled WGS sequence"/>
</dbReference>
<dbReference type="OrthoDB" id="5296317at2"/>
<gene>
    <name evidence="2" type="ORF">EDC19_0565</name>
</gene>
<dbReference type="SUPFAM" id="SSF81585">
    <property type="entry name" value="PsbU/PolX domain-like"/>
    <property type="match status" value="1"/>
</dbReference>
<dbReference type="InterPro" id="IPR049179">
    <property type="entry name" value="T2SSK_SAM-like_2nd"/>
</dbReference>
<dbReference type="Pfam" id="PF12836">
    <property type="entry name" value="HHH_3"/>
    <property type="match status" value="1"/>
</dbReference>
<keyword evidence="2" id="KW-0378">Hydrolase</keyword>
<dbReference type="PANTHER" id="PTHR21180:SF32">
    <property type="entry name" value="ENDONUCLEASE_EXONUCLEASE_PHOSPHATASE FAMILY DOMAIN-CONTAINING PROTEIN 1"/>
    <property type="match status" value="1"/>
</dbReference>
<dbReference type="InterPro" id="IPR035437">
    <property type="entry name" value="SNase_OB-fold_sf"/>
</dbReference>
<comment type="caution">
    <text evidence="2">The sequence shown here is derived from an EMBL/GenBank/DDBJ whole genome shotgun (WGS) entry which is preliminary data.</text>
</comment>
<dbReference type="InterPro" id="IPR016071">
    <property type="entry name" value="Staphylococal_nuclease_OB-fold"/>
</dbReference>
<keyword evidence="2" id="KW-0540">Nuclease</keyword>
<dbReference type="PROSITE" id="PS50830">
    <property type="entry name" value="TNASE_3"/>
    <property type="match status" value="1"/>
</dbReference>
<dbReference type="Gene3D" id="2.40.50.90">
    <property type="match status" value="1"/>
</dbReference>
<dbReference type="PANTHER" id="PTHR21180">
    <property type="entry name" value="ENDONUCLEASE/EXONUCLEASE/PHOSPHATASE FAMILY DOMAIN-CONTAINING PROTEIN 1"/>
    <property type="match status" value="1"/>
</dbReference>
<dbReference type="Pfam" id="PF00565">
    <property type="entry name" value="SNase"/>
    <property type="match status" value="1"/>
</dbReference>
<dbReference type="RefSeq" id="WP_132280202.1">
    <property type="nucleotide sequence ID" value="NZ_SMGQ01000011.1"/>
</dbReference>
<feature type="domain" description="TNase-like" evidence="1">
    <location>
        <begin position="32"/>
        <end position="160"/>
    </location>
</feature>
<dbReference type="InterPro" id="IPR010994">
    <property type="entry name" value="RuvA_2-like"/>
</dbReference>
<keyword evidence="2" id="KW-0255">Endonuclease</keyword>